<keyword evidence="2" id="KW-0677">Repeat</keyword>
<dbReference type="SMART" id="SM00369">
    <property type="entry name" value="LRR_TYP"/>
    <property type="match status" value="6"/>
</dbReference>
<evidence type="ECO:0000313" key="4">
    <source>
        <dbReference type="EMBL" id="RNA29076.1"/>
    </source>
</evidence>
<dbReference type="Pfam" id="PF13855">
    <property type="entry name" value="LRR_8"/>
    <property type="match status" value="1"/>
</dbReference>
<dbReference type="Gene3D" id="3.80.10.10">
    <property type="entry name" value="Ribonuclease Inhibitor"/>
    <property type="match status" value="2"/>
</dbReference>
<reference evidence="4 5" key="1">
    <citation type="journal article" date="2018" name="Sci. Rep.">
        <title>Genomic signatures of local adaptation to the degree of environmental predictability in rotifers.</title>
        <authorList>
            <person name="Franch-Gras L."/>
            <person name="Hahn C."/>
            <person name="Garcia-Roger E.M."/>
            <person name="Carmona M.J."/>
            <person name="Serra M."/>
            <person name="Gomez A."/>
        </authorList>
    </citation>
    <scope>NUCLEOTIDE SEQUENCE [LARGE SCALE GENOMIC DNA]</scope>
    <source>
        <strain evidence="4">HYR1</strain>
    </source>
</reference>
<dbReference type="PROSITE" id="PS51450">
    <property type="entry name" value="LRR"/>
    <property type="match status" value="2"/>
</dbReference>
<feature type="chain" id="PRO_5018184828" evidence="3">
    <location>
        <begin position="18"/>
        <end position="507"/>
    </location>
</feature>
<dbReference type="InterPro" id="IPR032675">
    <property type="entry name" value="LRR_dom_sf"/>
</dbReference>
<dbReference type="InterPro" id="IPR003591">
    <property type="entry name" value="Leu-rich_rpt_typical-subtyp"/>
</dbReference>
<proteinExistence type="predicted"/>
<protein>
    <submittedName>
        <fullName evidence="4">Slit-like protein</fullName>
    </submittedName>
</protein>
<name>A0A3M7RZW2_BRAPC</name>
<keyword evidence="5" id="KW-1185">Reference proteome</keyword>
<keyword evidence="1" id="KW-0433">Leucine-rich repeat</keyword>
<dbReference type="Proteomes" id="UP000276133">
    <property type="component" value="Unassembled WGS sequence"/>
</dbReference>
<dbReference type="OrthoDB" id="72369at2759"/>
<organism evidence="4 5">
    <name type="scientific">Brachionus plicatilis</name>
    <name type="common">Marine rotifer</name>
    <name type="synonym">Brachionus muelleri</name>
    <dbReference type="NCBI Taxonomy" id="10195"/>
    <lineage>
        <taxon>Eukaryota</taxon>
        <taxon>Metazoa</taxon>
        <taxon>Spiralia</taxon>
        <taxon>Gnathifera</taxon>
        <taxon>Rotifera</taxon>
        <taxon>Eurotatoria</taxon>
        <taxon>Monogononta</taxon>
        <taxon>Pseudotrocha</taxon>
        <taxon>Ploima</taxon>
        <taxon>Brachionidae</taxon>
        <taxon>Brachionus</taxon>
    </lineage>
</organism>
<dbReference type="PANTHER" id="PTHR45712">
    <property type="entry name" value="AGAP008170-PA"/>
    <property type="match status" value="1"/>
</dbReference>
<dbReference type="AlphaFoldDB" id="A0A3M7RZW2"/>
<evidence type="ECO:0000313" key="5">
    <source>
        <dbReference type="Proteomes" id="UP000276133"/>
    </source>
</evidence>
<dbReference type="InterPro" id="IPR001611">
    <property type="entry name" value="Leu-rich_rpt"/>
</dbReference>
<feature type="signal peptide" evidence="3">
    <location>
        <begin position="1"/>
        <end position="17"/>
    </location>
</feature>
<sequence length="507" mass="58482">MMLSIFVFWTLVEICYSSPDLAEFECLESKCWCETMGPLIVNIECSSDLDFSVPLHNLIINQTINYFLIKNVIFAEHKNFFSNLEISELAFDNVQLSSMGNLTFKGIRNLKKLMFKNSILTGIQNGTFSHLDLVDIDFKNCSIDDKFMNENHASLNELSHIAHFTMSQNKLSHLNKNWFKNLKIYFLLNLSFNMITKIDSNFFRSMTALERLNLKFNHLSGCLDQIALLPLRASLVRLILSSNQLSCVPVFDRYPNLRILDLSNNSIETLDNNVFRNLISLNILNLNHNKIKYICSDCFTKSLLYLRLEDNYLKRIPSIEPVSSLILLDLRNQNGHLEKLSNFQFDRRDSLLHLKIHLEQNDLSEFAPRSFCSRFGSYLDNFTLSHRTFVNMFKVNRCLFGQLNYKSSYTVRLFVDNGHLIESKHLDGICTCDFVNFIKLSNVLISGIKCGEFECQSNGSSYFDECVREKIYSYPSLDMSYLLFNLELTAAEAHVLTTSPPYIGDSG</sequence>
<keyword evidence="3" id="KW-0732">Signal</keyword>
<dbReference type="STRING" id="10195.A0A3M7RZW2"/>
<evidence type="ECO:0000256" key="3">
    <source>
        <dbReference type="SAM" id="SignalP"/>
    </source>
</evidence>
<evidence type="ECO:0000256" key="2">
    <source>
        <dbReference type="ARBA" id="ARBA00022737"/>
    </source>
</evidence>
<evidence type="ECO:0000256" key="1">
    <source>
        <dbReference type="ARBA" id="ARBA00022614"/>
    </source>
</evidence>
<dbReference type="EMBL" id="REGN01002283">
    <property type="protein sequence ID" value="RNA29076.1"/>
    <property type="molecule type" value="Genomic_DNA"/>
</dbReference>
<gene>
    <name evidence="4" type="ORF">BpHYR1_038436</name>
</gene>
<dbReference type="PANTHER" id="PTHR45712:SF22">
    <property type="entry name" value="INSULIN-LIKE GROWTH FACTOR-BINDING PROTEIN COMPLEX ACID LABILE SUBUNIT"/>
    <property type="match status" value="1"/>
</dbReference>
<dbReference type="InterPro" id="IPR050333">
    <property type="entry name" value="SLRP"/>
</dbReference>
<dbReference type="GO" id="GO:0005615">
    <property type="term" value="C:extracellular space"/>
    <property type="evidence" value="ECO:0007669"/>
    <property type="project" value="TreeGrafter"/>
</dbReference>
<dbReference type="SUPFAM" id="SSF52058">
    <property type="entry name" value="L domain-like"/>
    <property type="match status" value="1"/>
</dbReference>
<comment type="caution">
    <text evidence="4">The sequence shown here is derived from an EMBL/GenBank/DDBJ whole genome shotgun (WGS) entry which is preliminary data.</text>
</comment>
<accession>A0A3M7RZW2</accession>